<reference evidence="2 3" key="1">
    <citation type="journal article" date="2020" name="Nature">
        <title>Six reference-quality genomes reveal evolution of bat adaptations.</title>
        <authorList>
            <person name="Jebb D."/>
            <person name="Huang Z."/>
            <person name="Pippel M."/>
            <person name="Hughes G.M."/>
            <person name="Lavrichenko K."/>
            <person name="Devanna P."/>
            <person name="Winkler S."/>
            <person name="Jermiin L.S."/>
            <person name="Skirmuntt E.C."/>
            <person name="Katzourakis A."/>
            <person name="Burkitt-Gray L."/>
            <person name="Ray D.A."/>
            <person name="Sullivan K.A.M."/>
            <person name="Roscito J.G."/>
            <person name="Kirilenko B.M."/>
            <person name="Davalos L.M."/>
            <person name="Corthals A.P."/>
            <person name="Power M.L."/>
            <person name="Jones G."/>
            <person name="Ransome R.D."/>
            <person name="Dechmann D.K.N."/>
            <person name="Locatelli A.G."/>
            <person name="Puechmaille S.J."/>
            <person name="Fedrigo O."/>
            <person name="Jarvis E.D."/>
            <person name="Hiller M."/>
            <person name="Vernes S.C."/>
            <person name="Myers E.W."/>
            <person name="Teeling E.C."/>
        </authorList>
    </citation>
    <scope>NUCLEOTIDE SEQUENCE [LARGE SCALE GENOMIC DNA]</scope>
    <source>
        <strain evidence="2">Bat1K_MPI-CBG_1</strain>
    </source>
</reference>
<dbReference type="EMBL" id="JABVXQ010000007">
    <property type="protein sequence ID" value="KAF6099881.1"/>
    <property type="molecule type" value="Genomic_DNA"/>
</dbReference>
<evidence type="ECO:0000256" key="1">
    <source>
        <dbReference type="SAM" id="MobiDB-lite"/>
    </source>
</evidence>
<evidence type="ECO:0000313" key="2">
    <source>
        <dbReference type="EMBL" id="KAF6099881.1"/>
    </source>
</evidence>
<evidence type="ECO:0000313" key="3">
    <source>
        <dbReference type="Proteomes" id="UP000664940"/>
    </source>
</evidence>
<gene>
    <name evidence="2" type="ORF">HJG60_011606</name>
</gene>
<comment type="caution">
    <text evidence="2">The sequence shown here is derived from an EMBL/GenBank/DDBJ whole genome shotgun (WGS) entry which is preliminary data.</text>
</comment>
<dbReference type="Proteomes" id="UP000664940">
    <property type="component" value="Unassembled WGS sequence"/>
</dbReference>
<name>A0A834E0X7_9CHIR</name>
<dbReference type="AlphaFoldDB" id="A0A834E0X7"/>
<feature type="region of interest" description="Disordered" evidence="1">
    <location>
        <begin position="27"/>
        <end position="66"/>
    </location>
</feature>
<protein>
    <submittedName>
        <fullName evidence="2">Uncharacterized protein</fullName>
    </submittedName>
</protein>
<organism evidence="2 3">
    <name type="scientific">Phyllostomus discolor</name>
    <name type="common">pale spear-nosed bat</name>
    <dbReference type="NCBI Taxonomy" id="89673"/>
    <lineage>
        <taxon>Eukaryota</taxon>
        <taxon>Metazoa</taxon>
        <taxon>Chordata</taxon>
        <taxon>Craniata</taxon>
        <taxon>Vertebrata</taxon>
        <taxon>Euteleostomi</taxon>
        <taxon>Mammalia</taxon>
        <taxon>Eutheria</taxon>
        <taxon>Laurasiatheria</taxon>
        <taxon>Chiroptera</taxon>
        <taxon>Yangochiroptera</taxon>
        <taxon>Phyllostomidae</taxon>
        <taxon>Phyllostominae</taxon>
        <taxon>Phyllostomus</taxon>
    </lineage>
</organism>
<proteinExistence type="predicted"/>
<sequence length="155" mass="17515">MAKIFQCLYQKYSRILNTAGLRAAEPSSTHVHSASPLAQGRTDQPFPLSERSAQADLQANREAHSSEEAKFSLPSAHLRLNFNSQQKPFSFDFKSRCFRAGPTPFPFLYRYSVYPPFTPEDTIQFLMDPPVSGNLMSVLSVSIKCILFSKYARSR</sequence>
<accession>A0A834E0X7</accession>